<accession>A0A2L1CAB6</accession>
<proteinExistence type="predicted"/>
<dbReference type="KEGG" id="mmad:MMJJ_08840"/>
<evidence type="ECO:0000313" key="2">
    <source>
        <dbReference type="EMBL" id="AVB76294.1"/>
    </source>
</evidence>
<reference evidence="3" key="1">
    <citation type="journal article" date="2018" name="Genome Announc.">
        <title>Complete Genome Sequence of the Methanococcus maripaludis Type Strain JJ (DSM 2067), a Model for Selenoprotein Synthesis in Archaea.</title>
        <authorList>
            <person name="Poehlein A."/>
            <person name="Heym D."/>
            <person name="Quitzke V."/>
            <person name="Fersch J."/>
            <person name="Daniel R."/>
            <person name="Rother M."/>
        </authorList>
    </citation>
    <scope>NUCLEOTIDE SEQUENCE [LARGE SCALE GENOMIC DNA]</scope>
    <source>
        <strain evidence="3">DSM 2067</strain>
    </source>
</reference>
<dbReference type="RefSeq" id="WP_104837846.1">
    <property type="nucleotide sequence ID" value="NZ_CP026606.1"/>
</dbReference>
<dbReference type="Proteomes" id="UP000239462">
    <property type="component" value="Chromosome"/>
</dbReference>
<dbReference type="AlphaFoldDB" id="A0A2L1CAB6"/>
<dbReference type="GeneID" id="36101972"/>
<dbReference type="Pfam" id="PF18863">
    <property type="entry name" value="AbiJ_NTD4"/>
    <property type="match status" value="1"/>
</dbReference>
<gene>
    <name evidence="2" type="ORF">MMJJ_08840</name>
</gene>
<dbReference type="InterPro" id="IPR049503">
    <property type="entry name" value="AbiJ_NTD4"/>
</dbReference>
<sequence>MPSFSQRNGYKELNEDLFYECMPESLKTRIWNFIHENFLKYQTSDFLKVVCDEFLKYDLTDEWYMDNPITNVIKPKYRSLKWFEVYDLVEFCFDNIKYLEKDKKLTYHIHESSIWTQNEKWAYYLNKGFVQKQDSRGLAYLEYPFEKYLKERLKRYSVLFNTLMEKERASYRLIENNIVPITNTEEINEIKTALNPPEKYKFVGDHLKKALELYSNKEKPDYENSIKESISALESLAKIRLNNEKGTLGRLLPQLGLHEDFELGIKKLYSWTSDDKGGIRHGKKGDTGSYEAEARYMLVTCSTLSNYLISKLEK</sequence>
<evidence type="ECO:0000313" key="3">
    <source>
        <dbReference type="Proteomes" id="UP000239462"/>
    </source>
</evidence>
<name>A0A2L1CAB6_METMI</name>
<evidence type="ECO:0000259" key="1">
    <source>
        <dbReference type="Pfam" id="PF18863"/>
    </source>
</evidence>
<organism evidence="2 3">
    <name type="scientific">Methanococcus maripaludis</name>
    <name type="common">Methanococcus deltae</name>
    <dbReference type="NCBI Taxonomy" id="39152"/>
    <lineage>
        <taxon>Archaea</taxon>
        <taxon>Methanobacteriati</taxon>
        <taxon>Methanobacteriota</taxon>
        <taxon>Methanomada group</taxon>
        <taxon>Methanococci</taxon>
        <taxon>Methanococcales</taxon>
        <taxon>Methanococcaceae</taxon>
        <taxon>Methanococcus</taxon>
    </lineage>
</organism>
<dbReference type="EMBL" id="CP026606">
    <property type="protein sequence ID" value="AVB76294.1"/>
    <property type="molecule type" value="Genomic_DNA"/>
</dbReference>
<protein>
    <recommendedName>
        <fullName evidence="1">HEPN AbiJ-N-terminal domain-containing protein</fullName>
    </recommendedName>
</protein>
<feature type="domain" description="HEPN AbiJ-N-terminal" evidence="1">
    <location>
        <begin position="3"/>
        <end position="195"/>
    </location>
</feature>